<dbReference type="EMBL" id="CADCTR010000845">
    <property type="protein sequence ID" value="CAA9267404.1"/>
    <property type="molecule type" value="Genomic_DNA"/>
</dbReference>
<dbReference type="AlphaFoldDB" id="A0A6J4J5A2"/>
<evidence type="ECO:0000313" key="2">
    <source>
        <dbReference type="EMBL" id="CAA9267404.1"/>
    </source>
</evidence>
<evidence type="ECO:0000259" key="1">
    <source>
        <dbReference type="Pfam" id="PF13610"/>
    </source>
</evidence>
<gene>
    <name evidence="2" type="ORF">AVDCRST_MAG93-2482</name>
</gene>
<feature type="non-terminal residue" evidence="2">
    <location>
        <position position="37"/>
    </location>
</feature>
<name>A0A6J4J5A2_9CHLR</name>
<reference evidence="2" key="1">
    <citation type="submission" date="2020-02" db="EMBL/GenBank/DDBJ databases">
        <authorList>
            <person name="Meier V. D."/>
        </authorList>
    </citation>
    <scope>NUCLEOTIDE SEQUENCE</scope>
    <source>
        <strain evidence="2">AVDCRST_MAG93</strain>
    </source>
</reference>
<organism evidence="2">
    <name type="scientific">uncultured Chloroflexia bacterium</name>
    <dbReference type="NCBI Taxonomy" id="1672391"/>
    <lineage>
        <taxon>Bacteria</taxon>
        <taxon>Bacillati</taxon>
        <taxon>Chloroflexota</taxon>
        <taxon>Chloroflexia</taxon>
        <taxon>environmental samples</taxon>
    </lineage>
</organism>
<proteinExistence type="predicted"/>
<dbReference type="InterPro" id="IPR032874">
    <property type="entry name" value="DDE_dom"/>
</dbReference>
<accession>A0A6J4J5A2</accession>
<sequence>MFLKINGKTEYLWRAVDQHGNVLDILVQSRRNKGAAK</sequence>
<feature type="domain" description="DDE" evidence="1">
    <location>
        <begin position="2"/>
        <end position="37"/>
    </location>
</feature>
<protein>
    <recommendedName>
        <fullName evidence="1">DDE domain-containing protein</fullName>
    </recommendedName>
</protein>
<dbReference type="Pfam" id="PF13610">
    <property type="entry name" value="DDE_Tnp_IS240"/>
    <property type="match status" value="1"/>
</dbReference>